<dbReference type="PANTHER" id="PTHR11994">
    <property type="entry name" value="60S RIBOSOMAL PROTEIN L11-RELATED"/>
    <property type="match status" value="1"/>
</dbReference>
<gene>
    <name evidence="5" type="primary">rplE</name>
    <name evidence="9" type="ORF">UT63_C0013G0009</name>
</gene>
<dbReference type="PATRIC" id="fig|1618450.3.peg.386"/>
<evidence type="ECO:0000256" key="2">
    <source>
        <dbReference type="ARBA" id="ARBA00022980"/>
    </source>
</evidence>
<dbReference type="Gene3D" id="3.30.1440.10">
    <property type="match status" value="1"/>
</dbReference>
<dbReference type="Proteomes" id="UP000034539">
    <property type="component" value="Unassembled WGS sequence"/>
</dbReference>
<dbReference type="InterPro" id="IPR031309">
    <property type="entry name" value="Ribosomal_uL5_C"/>
</dbReference>
<dbReference type="InterPro" id="IPR020930">
    <property type="entry name" value="Ribosomal_uL5_bac-type"/>
</dbReference>
<feature type="domain" description="Large ribosomal subunit protein uL5 C-terminal" evidence="8">
    <location>
        <begin position="84"/>
        <end position="176"/>
    </location>
</feature>
<sequence length="178" mass="19976">MSLQDKYKKEIIGKLKEELKLQNIMAVPRLSKIVLNSGLGESLGKKGVIEAMVEQFTAIAGQKPVVTHAKRAIANYKLQKGDAIGVKVTLRGKKMYDFYDKLVSIVLPRVRDFRGVKLTSFDKGGNYSIGFPEQIVFPEIEYSKVDRIRGMEIVIVTTATKSEHARKLLEFLGMPFAK</sequence>
<comment type="subunit">
    <text evidence="5">Part of the 50S ribosomal subunit; part of the 5S rRNA/L5/L18/L25 subcomplex. Contacts the 5S rRNA and the P site tRNA. Forms a bridge to the 30S subunit in the 70S ribosome.</text>
</comment>
<evidence type="ECO:0000256" key="1">
    <source>
        <dbReference type="ARBA" id="ARBA00008553"/>
    </source>
</evidence>
<evidence type="ECO:0000313" key="10">
    <source>
        <dbReference type="Proteomes" id="UP000034539"/>
    </source>
</evidence>
<dbReference type="GO" id="GO:0003735">
    <property type="term" value="F:structural constituent of ribosome"/>
    <property type="evidence" value="ECO:0007669"/>
    <property type="project" value="InterPro"/>
</dbReference>
<accession>A0A0G0PZZ9</accession>
<protein>
    <recommendedName>
        <fullName evidence="4 5">Large ribosomal subunit protein uL5</fullName>
    </recommendedName>
</protein>
<dbReference type="GO" id="GO:0006412">
    <property type="term" value="P:translation"/>
    <property type="evidence" value="ECO:0007669"/>
    <property type="project" value="UniProtKB-UniRule"/>
</dbReference>
<keyword evidence="3 5" id="KW-0687">Ribonucleoprotein</keyword>
<dbReference type="GO" id="GO:0019843">
    <property type="term" value="F:rRNA binding"/>
    <property type="evidence" value="ECO:0007669"/>
    <property type="project" value="UniProtKB-UniRule"/>
</dbReference>
<dbReference type="Pfam" id="PF00673">
    <property type="entry name" value="Ribosomal_L5_C"/>
    <property type="match status" value="1"/>
</dbReference>
<dbReference type="GO" id="GO:1990904">
    <property type="term" value="C:ribonucleoprotein complex"/>
    <property type="evidence" value="ECO:0007669"/>
    <property type="project" value="UniProtKB-KW"/>
</dbReference>
<dbReference type="NCBIfam" id="NF000585">
    <property type="entry name" value="PRK00010.1"/>
    <property type="match status" value="1"/>
</dbReference>
<evidence type="ECO:0000256" key="6">
    <source>
        <dbReference type="RuleBase" id="RU003930"/>
    </source>
</evidence>
<evidence type="ECO:0000259" key="8">
    <source>
        <dbReference type="Pfam" id="PF00673"/>
    </source>
</evidence>
<proteinExistence type="inferred from homology"/>
<evidence type="ECO:0000256" key="4">
    <source>
        <dbReference type="ARBA" id="ARBA00035245"/>
    </source>
</evidence>
<keyword evidence="5" id="KW-0699">rRNA-binding</keyword>
<dbReference type="EMBL" id="LBXN01000013">
    <property type="protein sequence ID" value="KKR33649.1"/>
    <property type="molecule type" value="Genomic_DNA"/>
</dbReference>
<dbReference type="FunFam" id="3.30.1440.10:FF:000001">
    <property type="entry name" value="50S ribosomal protein L5"/>
    <property type="match status" value="1"/>
</dbReference>
<dbReference type="GO" id="GO:0005840">
    <property type="term" value="C:ribosome"/>
    <property type="evidence" value="ECO:0007669"/>
    <property type="project" value="UniProtKB-KW"/>
</dbReference>
<dbReference type="InterPro" id="IPR022803">
    <property type="entry name" value="Ribosomal_uL5_dom_sf"/>
</dbReference>
<keyword evidence="5" id="KW-0694">RNA-binding</keyword>
<dbReference type="InterPro" id="IPR031310">
    <property type="entry name" value="Ribosomal_uL5_N"/>
</dbReference>
<evidence type="ECO:0000256" key="3">
    <source>
        <dbReference type="ARBA" id="ARBA00023274"/>
    </source>
</evidence>
<name>A0A0G0PZZ9_9BACT</name>
<dbReference type="Pfam" id="PF00281">
    <property type="entry name" value="Ribosomal_L5"/>
    <property type="match status" value="1"/>
</dbReference>
<evidence type="ECO:0000256" key="5">
    <source>
        <dbReference type="HAMAP-Rule" id="MF_01333"/>
    </source>
</evidence>
<evidence type="ECO:0000313" key="9">
    <source>
        <dbReference type="EMBL" id="KKR33649.1"/>
    </source>
</evidence>
<comment type="function">
    <text evidence="5">This is 1 of the proteins that bind and probably mediate the attachment of the 5S RNA into the large ribosomal subunit, where it forms part of the central protuberance. In the 70S ribosome it contacts protein S13 of the 30S subunit (bridge B1b), connecting the 2 subunits; this bridge is implicated in subunit movement. Contacts the P site tRNA; the 5S rRNA and some of its associated proteins might help stabilize positioning of ribosome-bound tRNAs.</text>
</comment>
<keyword evidence="2 5" id="KW-0689">Ribosomal protein</keyword>
<dbReference type="InterPro" id="IPR002132">
    <property type="entry name" value="Ribosomal_uL5"/>
</dbReference>
<keyword evidence="5" id="KW-0820">tRNA-binding</keyword>
<dbReference type="SUPFAM" id="SSF55282">
    <property type="entry name" value="RL5-like"/>
    <property type="match status" value="1"/>
</dbReference>
<dbReference type="PIRSF" id="PIRSF002161">
    <property type="entry name" value="Ribosomal_L5"/>
    <property type="match status" value="1"/>
</dbReference>
<dbReference type="AlphaFoldDB" id="A0A0G0PZZ9"/>
<comment type="caution">
    <text evidence="9">The sequence shown here is derived from an EMBL/GenBank/DDBJ whole genome shotgun (WGS) entry which is preliminary data.</text>
</comment>
<dbReference type="HAMAP" id="MF_01333_B">
    <property type="entry name" value="Ribosomal_uL5_B"/>
    <property type="match status" value="1"/>
</dbReference>
<comment type="similarity">
    <text evidence="1 5 6">Belongs to the universal ribosomal protein uL5 family.</text>
</comment>
<reference evidence="9 10" key="1">
    <citation type="journal article" date="2015" name="Nature">
        <title>rRNA introns, odd ribosomes, and small enigmatic genomes across a large radiation of phyla.</title>
        <authorList>
            <person name="Brown C.T."/>
            <person name="Hug L.A."/>
            <person name="Thomas B.C."/>
            <person name="Sharon I."/>
            <person name="Castelle C.J."/>
            <person name="Singh A."/>
            <person name="Wilkins M.J."/>
            <person name="Williams K.H."/>
            <person name="Banfield J.F."/>
        </authorList>
    </citation>
    <scope>NUCLEOTIDE SEQUENCE [LARGE SCALE GENOMIC DNA]</scope>
</reference>
<evidence type="ECO:0000259" key="7">
    <source>
        <dbReference type="Pfam" id="PF00281"/>
    </source>
</evidence>
<dbReference type="GO" id="GO:0000049">
    <property type="term" value="F:tRNA binding"/>
    <property type="evidence" value="ECO:0007669"/>
    <property type="project" value="UniProtKB-UniRule"/>
</dbReference>
<feature type="domain" description="Large ribosomal subunit protein uL5 N-terminal" evidence="7">
    <location>
        <begin position="23"/>
        <end position="78"/>
    </location>
</feature>
<organism evidence="9 10">
    <name type="scientific">Candidatus Gottesmanbacteria bacterium GW2011_GWC2_39_8</name>
    <dbReference type="NCBI Taxonomy" id="1618450"/>
    <lineage>
        <taxon>Bacteria</taxon>
        <taxon>Candidatus Gottesmaniibacteriota</taxon>
    </lineage>
</organism>